<dbReference type="PANTHER" id="PTHR34385:SF1">
    <property type="entry name" value="PEPTIDOGLYCAN L-ALANYL-D-GLUTAMATE ENDOPEPTIDASE CWLK"/>
    <property type="match status" value="1"/>
</dbReference>
<dbReference type="SUPFAM" id="SSF55166">
    <property type="entry name" value="Hedgehog/DD-peptidase"/>
    <property type="match status" value="1"/>
</dbReference>
<evidence type="ECO:0000313" key="2">
    <source>
        <dbReference type="EMBL" id="ACY27520.1"/>
    </source>
</evidence>
<evidence type="ECO:0000259" key="1">
    <source>
        <dbReference type="Pfam" id="PF02557"/>
    </source>
</evidence>
<dbReference type="Gene3D" id="3.30.1380.10">
    <property type="match status" value="1"/>
</dbReference>
<accession>D0VPP8</accession>
<sequence length="290" mass="31868">MGYWGYPNGQIPNDKMALYRGCLLRADAAAQAYALQDAYTRATGKPLVILEGYRDLTRQKYLRNLYLSGRGNIAAVPGLSNHGWGLACDFAAPLNSSGSEEHRWMRQNAPLFGFDWARGKADNEPWHWEYGNVPVSRWASLDVTPIDRNDMADITEGQMQRIAVILLDTEIQTPLGPRLVKHALGDALLLGQANANSIAEVPDKTWDVLVDHPLAKNEDGTPLKVRLGDVAKYEPLEHQNTRDAIAKLGTLQFTDKQLATIGAGVKPIDEASLVKKIVDGVRALFGRAAA</sequence>
<reference evidence="2" key="1">
    <citation type="journal article" date="2010" name="Microbiology">
        <title>The endolysins of bacteriophages CMP1 and CN77 are specific for the lysis of Clavibacter michiganensis strains.</title>
        <authorList>
            <person name="Wittmann J."/>
            <person name="Eichenlaub R."/>
            <person name="Dreiseikelmann B."/>
        </authorList>
    </citation>
    <scope>NUCLEOTIDE SEQUENCE</scope>
</reference>
<dbReference type="InterPro" id="IPR052179">
    <property type="entry name" value="DD-CPase-like"/>
</dbReference>
<dbReference type="InterPro" id="IPR003709">
    <property type="entry name" value="VanY-like_core_dom"/>
</dbReference>
<dbReference type="CDD" id="cd14814">
    <property type="entry name" value="Peptidase_M15"/>
    <property type="match status" value="1"/>
</dbReference>
<organism evidence="2">
    <name type="scientific">Clavibacter phage CN77</name>
    <dbReference type="NCBI Taxonomy" id="686440"/>
    <lineage>
        <taxon>Viruses</taxon>
    </lineage>
</organism>
<dbReference type="Pfam" id="PF02557">
    <property type="entry name" value="VanY"/>
    <property type="match status" value="1"/>
</dbReference>
<dbReference type="PANTHER" id="PTHR34385">
    <property type="entry name" value="D-ALANYL-D-ALANINE CARBOXYPEPTIDASE"/>
    <property type="match status" value="1"/>
</dbReference>
<feature type="domain" description="D-alanyl-D-alanine carboxypeptidase-like core" evidence="1">
    <location>
        <begin position="24"/>
        <end position="130"/>
    </location>
</feature>
<dbReference type="GO" id="GO:0008233">
    <property type="term" value="F:peptidase activity"/>
    <property type="evidence" value="ECO:0007669"/>
    <property type="project" value="InterPro"/>
</dbReference>
<proteinExistence type="predicted"/>
<dbReference type="InterPro" id="IPR009045">
    <property type="entry name" value="Zn_M74/Hedgehog-like"/>
</dbReference>
<name>D0VPP8_9VIRU</name>
<dbReference type="GO" id="GO:0006508">
    <property type="term" value="P:proteolysis"/>
    <property type="evidence" value="ECO:0007669"/>
    <property type="project" value="InterPro"/>
</dbReference>
<dbReference type="EMBL" id="GU097882">
    <property type="protein sequence ID" value="ACY27520.1"/>
    <property type="molecule type" value="Genomic_DNA"/>
</dbReference>
<protein>
    <submittedName>
        <fullName evidence="2">Lys</fullName>
    </submittedName>
</protein>
<gene>
    <name evidence="2" type="primary">lys</name>
</gene>